<sequence>MLYELIFDYWDEDDPNKDDTIFIAVYSSYELAERGRKKFAKQPRFKGKEEALEIWEYEVNDKGWPEGFRQGLYEYFVAQLTDDLIMKKIDDNDVRIKLDDGTNKYYIFEGEVEFYAVSGRIILLKSEKTGKFYCIDPDHKTKKIRIETKDKEEFSAYLKQNYGMDSCAWTEIEQYVLKKDLPGWC</sequence>
<proteinExistence type="predicted"/>
<protein>
    <submittedName>
        <fullName evidence="1">Uncharacterized protein</fullName>
    </submittedName>
</protein>
<organism evidence="1 2">
    <name type="scientific">Anaerostipes butyraticus</name>
    <dbReference type="NCBI Taxonomy" id="645466"/>
    <lineage>
        <taxon>Bacteria</taxon>
        <taxon>Bacillati</taxon>
        <taxon>Bacillota</taxon>
        <taxon>Clostridia</taxon>
        <taxon>Lachnospirales</taxon>
        <taxon>Lachnospiraceae</taxon>
        <taxon>Anaerostipes</taxon>
    </lineage>
</organism>
<dbReference type="EMBL" id="BLYI01000014">
    <property type="protein sequence ID" value="GFO84341.1"/>
    <property type="molecule type" value="Genomic_DNA"/>
</dbReference>
<accession>A0A916Q880</accession>
<reference evidence="1" key="1">
    <citation type="submission" date="2020-06" db="EMBL/GenBank/DDBJ databases">
        <title>Characterization of fructooligosaccharide metabolism and fructooligosaccharide-degrading enzymes in human commensal butyrate producers.</title>
        <authorList>
            <person name="Tanno H."/>
            <person name="Fujii T."/>
            <person name="Hirano K."/>
            <person name="Maeno S."/>
            <person name="Tonozuka T."/>
            <person name="Sakamoto M."/>
            <person name="Ohkuma M."/>
            <person name="Tochio T."/>
            <person name="Endo A."/>
        </authorList>
    </citation>
    <scope>NUCLEOTIDE SEQUENCE</scope>
    <source>
        <strain evidence="1">JCM 17466</strain>
    </source>
</reference>
<dbReference type="Proteomes" id="UP000613208">
    <property type="component" value="Unassembled WGS sequence"/>
</dbReference>
<evidence type="ECO:0000313" key="1">
    <source>
        <dbReference type="EMBL" id="GFO84341.1"/>
    </source>
</evidence>
<evidence type="ECO:0000313" key="2">
    <source>
        <dbReference type="Proteomes" id="UP000613208"/>
    </source>
</evidence>
<dbReference type="AlphaFoldDB" id="A0A916Q880"/>
<gene>
    <name evidence="1" type="ORF">ANBU17_06880</name>
</gene>
<comment type="caution">
    <text evidence="1">The sequence shown here is derived from an EMBL/GenBank/DDBJ whole genome shotgun (WGS) entry which is preliminary data.</text>
</comment>
<dbReference type="RefSeq" id="WP_201310089.1">
    <property type="nucleotide sequence ID" value="NZ_BLYI01000014.1"/>
</dbReference>
<name>A0A916Q880_9FIRM</name>
<keyword evidence="2" id="KW-1185">Reference proteome</keyword>